<feature type="transmembrane region" description="Helical" evidence="1">
    <location>
        <begin position="110"/>
        <end position="130"/>
    </location>
</feature>
<keyword evidence="1" id="KW-0812">Transmembrane</keyword>
<proteinExistence type="predicted"/>
<comment type="caution">
    <text evidence="3">The sequence shown here is derived from an EMBL/GenBank/DDBJ whole genome shotgun (WGS) entry which is preliminary data.</text>
</comment>
<reference evidence="3" key="1">
    <citation type="submission" date="2019-11" db="EMBL/GenBank/DDBJ databases">
        <title>Characterization of Clostridium perfringens isolates from swine manure treated agricultural soils.</title>
        <authorList>
            <person name="Wushke S.T."/>
        </authorList>
    </citation>
    <scope>NUCLEOTIDE SEQUENCE</scope>
    <source>
        <strain evidence="3">X62</strain>
    </source>
</reference>
<dbReference type="EMBL" id="WNUR01000089">
    <property type="protein sequence ID" value="MDZ7542354.1"/>
    <property type="molecule type" value="Genomic_DNA"/>
</dbReference>
<evidence type="ECO:0000313" key="3">
    <source>
        <dbReference type="EMBL" id="MDZ7542354.1"/>
    </source>
</evidence>
<dbReference type="AlphaFoldDB" id="A0AAW9K3M2"/>
<feature type="domain" description="Putative zinc-finger" evidence="2">
    <location>
        <begin position="7"/>
        <end position="40"/>
    </location>
</feature>
<keyword evidence="1" id="KW-0472">Membrane</keyword>
<evidence type="ECO:0000259" key="2">
    <source>
        <dbReference type="Pfam" id="PF13490"/>
    </source>
</evidence>
<gene>
    <name evidence="3" type="ORF">GNF83_14235</name>
</gene>
<keyword evidence="1" id="KW-1133">Transmembrane helix</keyword>
<feature type="transmembrane region" description="Helical" evidence="1">
    <location>
        <begin position="70"/>
        <end position="90"/>
    </location>
</feature>
<dbReference type="InterPro" id="IPR027383">
    <property type="entry name" value="Znf_put"/>
</dbReference>
<protein>
    <recommendedName>
        <fullName evidence="2">Putative zinc-finger domain-containing protein</fullName>
    </recommendedName>
</protein>
<organism evidence="3 4">
    <name type="scientific">Clostridium perfringens</name>
    <dbReference type="NCBI Taxonomy" id="1502"/>
    <lineage>
        <taxon>Bacteria</taxon>
        <taxon>Bacillati</taxon>
        <taxon>Bacillota</taxon>
        <taxon>Clostridia</taxon>
        <taxon>Eubacteriales</taxon>
        <taxon>Clostridiaceae</taxon>
        <taxon>Clostridium</taxon>
    </lineage>
</organism>
<feature type="transmembrane region" description="Helical" evidence="1">
    <location>
        <begin position="142"/>
        <end position="166"/>
    </location>
</feature>
<evidence type="ECO:0000256" key="1">
    <source>
        <dbReference type="SAM" id="Phobius"/>
    </source>
</evidence>
<dbReference type="Proteomes" id="UP001288944">
    <property type="component" value="Unassembled WGS sequence"/>
</dbReference>
<name>A0AAW9K3M2_CLOPF</name>
<evidence type="ECO:0000313" key="4">
    <source>
        <dbReference type="Proteomes" id="UP001288944"/>
    </source>
</evidence>
<sequence length="171" mass="19828">MENKLSCSIIKDLLSIYIDGIASKETNVCIKQHLSECDICKKEYYRMCNVDNSNEKNSEMDTFKKFKLKIILKFISLIIISVACISLSIMCNKIQYGMDIISTKEITLMLVLNIGIYFIPMMALLFCWIWKKASYGSSSYNVSNAFFISLIIIVIYLIINLLYRYINLLKF</sequence>
<accession>A0AAW9K3M2</accession>
<dbReference type="Pfam" id="PF13490">
    <property type="entry name" value="zf-HC2"/>
    <property type="match status" value="1"/>
</dbReference>